<name>A0A6D2K509_9BRAS</name>
<dbReference type="Pfam" id="PF06507">
    <property type="entry name" value="ARF_AD"/>
    <property type="match status" value="1"/>
</dbReference>
<evidence type="ECO:0000256" key="6">
    <source>
        <dbReference type="ARBA" id="ARBA00023242"/>
    </source>
</evidence>
<dbReference type="GO" id="GO:0009734">
    <property type="term" value="P:auxin-activated signaling pathway"/>
    <property type="evidence" value="ECO:0007669"/>
    <property type="project" value="UniProtKB-UniRule"/>
</dbReference>
<comment type="similarity">
    <text evidence="2">Belongs to the ARF family.</text>
</comment>
<comment type="caution">
    <text evidence="10">The sequence shown here is derived from an EMBL/GenBank/DDBJ whole genome shotgun (WGS) entry which is preliminary data.</text>
</comment>
<dbReference type="Gene3D" id="2.30.30.1040">
    <property type="match status" value="1"/>
</dbReference>
<keyword evidence="11" id="KW-1185">Reference proteome</keyword>
<comment type="subcellular location">
    <subcellularLocation>
        <location evidence="1 8">Nucleus</location>
    </subcellularLocation>
</comment>
<dbReference type="EMBL" id="CACVBM020001364">
    <property type="protein sequence ID" value="CAA7047157.1"/>
    <property type="molecule type" value="Genomic_DNA"/>
</dbReference>
<dbReference type="AlphaFoldDB" id="A0A6D2K509"/>
<feature type="domain" description="PB1" evidence="9">
    <location>
        <begin position="277"/>
        <end position="369"/>
    </location>
</feature>
<evidence type="ECO:0000313" key="10">
    <source>
        <dbReference type="EMBL" id="CAA7047157.1"/>
    </source>
</evidence>
<comment type="function">
    <text evidence="8">Aux/IAA proteins are short-lived transcriptional factors that function as repressors of early auxin response genes at low auxin concentrations.</text>
</comment>
<keyword evidence="8" id="KW-0678">Repressor</keyword>
<dbReference type="InterPro" id="IPR015300">
    <property type="entry name" value="DNA-bd_pseudobarrel_sf"/>
</dbReference>
<dbReference type="Gene3D" id="3.10.20.90">
    <property type="entry name" value="Phosphatidylinositol 3-kinase Catalytic Subunit, Chain A, domain 1"/>
    <property type="match status" value="1"/>
</dbReference>
<evidence type="ECO:0000256" key="3">
    <source>
        <dbReference type="ARBA" id="ARBA00023015"/>
    </source>
</evidence>
<dbReference type="GO" id="GO:0003677">
    <property type="term" value="F:DNA binding"/>
    <property type="evidence" value="ECO:0007669"/>
    <property type="project" value="UniProtKB-KW"/>
</dbReference>
<proteinExistence type="inferred from homology"/>
<evidence type="ECO:0000256" key="4">
    <source>
        <dbReference type="ARBA" id="ARBA00023125"/>
    </source>
</evidence>
<evidence type="ECO:0000256" key="8">
    <source>
        <dbReference type="RuleBase" id="RU004549"/>
    </source>
</evidence>
<dbReference type="Gene3D" id="2.40.330.10">
    <property type="entry name" value="DNA-binding pseudobarrel domain"/>
    <property type="match status" value="1"/>
</dbReference>
<evidence type="ECO:0000259" key="9">
    <source>
        <dbReference type="PROSITE" id="PS51745"/>
    </source>
</evidence>
<keyword evidence="7 8" id="KW-0927">Auxin signaling pathway</keyword>
<dbReference type="OrthoDB" id="1050118at2759"/>
<comment type="similarity">
    <text evidence="8">Belongs to the Aux/IAA family.</text>
</comment>
<dbReference type="PANTHER" id="PTHR31384">
    <property type="entry name" value="AUXIN RESPONSE FACTOR 4-RELATED"/>
    <property type="match status" value="1"/>
</dbReference>
<protein>
    <recommendedName>
        <fullName evidence="8">Auxin-responsive protein</fullName>
    </recommendedName>
</protein>
<keyword evidence="5 8" id="KW-0804">Transcription</keyword>
<dbReference type="SUPFAM" id="SSF54277">
    <property type="entry name" value="CAD &amp; PB1 domains"/>
    <property type="match status" value="1"/>
</dbReference>
<dbReference type="Proteomes" id="UP000467841">
    <property type="component" value="Unassembled WGS sequence"/>
</dbReference>
<dbReference type="Pfam" id="PF02309">
    <property type="entry name" value="AUX_IAA"/>
    <property type="match status" value="1"/>
</dbReference>
<evidence type="ECO:0000256" key="5">
    <source>
        <dbReference type="ARBA" id="ARBA00023163"/>
    </source>
</evidence>
<dbReference type="InterPro" id="IPR033389">
    <property type="entry name" value="AUX/IAA_dom"/>
</dbReference>
<dbReference type="PROSITE" id="PS51745">
    <property type="entry name" value="PB1"/>
    <property type="match status" value="1"/>
</dbReference>
<dbReference type="InterPro" id="IPR053793">
    <property type="entry name" value="PB1-like"/>
</dbReference>
<dbReference type="GO" id="GO:0005634">
    <property type="term" value="C:nucleus"/>
    <property type="evidence" value="ECO:0007669"/>
    <property type="project" value="UniProtKB-SubCell"/>
</dbReference>
<dbReference type="InterPro" id="IPR044835">
    <property type="entry name" value="ARF_plant"/>
</dbReference>
<keyword evidence="4" id="KW-0238">DNA-binding</keyword>
<dbReference type="PANTHER" id="PTHR31384:SF164">
    <property type="entry name" value="AUXIN RESPONSE FACTOR 12-RELATED"/>
    <property type="match status" value="1"/>
</dbReference>
<comment type="subunit">
    <text evidence="8">Homodimers and heterodimers.</text>
</comment>
<evidence type="ECO:0000256" key="1">
    <source>
        <dbReference type="ARBA" id="ARBA00004123"/>
    </source>
</evidence>
<keyword evidence="3 8" id="KW-0805">Transcription regulation</keyword>
<keyword evidence="6 8" id="KW-0539">Nucleus</keyword>
<evidence type="ECO:0000256" key="7">
    <source>
        <dbReference type="ARBA" id="ARBA00023294"/>
    </source>
</evidence>
<sequence>MDHLMQFNVDLPSKIPCHVSGYQLEVDKDTDEVYTKITLMPDSSMKTAIPIPNNVNRRFPVVRSFTKVLTTSDTNGHSGLSVLRRHATECLPPLVYGLLFLTAKNAINSPCMFTVVYKPRSSQFVISYEKYLDAVNNKVNVGSRFKMHFEGEDLTERRCFGTIKDVKDYSPNWNDSKWRSVEVQWEEQAVIPKSNKISPWEIEDLLPSTSVFQSALLKNKRPRQDNEIGSTSLNLWTPTLTQGQEIGQSSKSYPISVAQLSYDNSTEDPKIPSGWLMSSCEVQMHGLSLCRAIDLTVLDGYNALMKELDKIFDLKGELCAGHLWEIVYIDNEGDMMLVGDDPWPEFCNMVKKLILCSKEEVKKMKSANDSSEGV</sequence>
<evidence type="ECO:0000313" key="11">
    <source>
        <dbReference type="Proteomes" id="UP000467841"/>
    </source>
</evidence>
<organism evidence="10 11">
    <name type="scientific">Microthlaspi erraticum</name>
    <dbReference type="NCBI Taxonomy" id="1685480"/>
    <lineage>
        <taxon>Eukaryota</taxon>
        <taxon>Viridiplantae</taxon>
        <taxon>Streptophyta</taxon>
        <taxon>Embryophyta</taxon>
        <taxon>Tracheophyta</taxon>
        <taxon>Spermatophyta</taxon>
        <taxon>Magnoliopsida</taxon>
        <taxon>eudicotyledons</taxon>
        <taxon>Gunneridae</taxon>
        <taxon>Pentapetalae</taxon>
        <taxon>rosids</taxon>
        <taxon>malvids</taxon>
        <taxon>Brassicales</taxon>
        <taxon>Brassicaceae</taxon>
        <taxon>Coluteocarpeae</taxon>
        <taxon>Microthlaspi</taxon>
    </lineage>
</organism>
<evidence type="ECO:0000256" key="2">
    <source>
        <dbReference type="ARBA" id="ARBA00007853"/>
    </source>
</evidence>
<gene>
    <name evidence="10" type="ORF">MERR_LOCUS34392</name>
</gene>
<dbReference type="InterPro" id="IPR010525">
    <property type="entry name" value="ARF_dom"/>
</dbReference>
<accession>A0A6D2K509</accession>
<dbReference type="GO" id="GO:0006355">
    <property type="term" value="P:regulation of DNA-templated transcription"/>
    <property type="evidence" value="ECO:0007669"/>
    <property type="project" value="InterPro"/>
</dbReference>
<dbReference type="FunFam" id="2.30.30.1040:FF:000001">
    <property type="entry name" value="Auxin response factor"/>
    <property type="match status" value="1"/>
</dbReference>
<reference evidence="10" key="1">
    <citation type="submission" date="2020-01" db="EMBL/GenBank/DDBJ databases">
        <authorList>
            <person name="Mishra B."/>
        </authorList>
    </citation>
    <scope>NUCLEOTIDE SEQUENCE [LARGE SCALE GENOMIC DNA]</scope>
</reference>